<feature type="transmembrane region" description="Helical" evidence="9">
    <location>
        <begin position="373"/>
        <end position="393"/>
    </location>
</feature>
<feature type="binding site" evidence="7">
    <location>
        <position position="44"/>
    </location>
    <ligand>
        <name>ATP</name>
        <dbReference type="ChEBI" id="CHEBI:30616"/>
    </ligand>
</feature>
<dbReference type="GO" id="GO:0005524">
    <property type="term" value="F:ATP binding"/>
    <property type="evidence" value="ECO:0007669"/>
    <property type="project" value="UniProtKB-UniRule"/>
</dbReference>
<evidence type="ECO:0000313" key="12">
    <source>
        <dbReference type="Proteomes" id="UP000612362"/>
    </source>
</evidence>
<keyword evidence="5" id="KW-0418">Kinase</keyword>
<feature type="compositionally biased region" description="Low complexity" evidence="8">
    <location>
        <begin position="433"/>
        <end position="450"/>
    </location>
</feature>
<keyword evidence="9" id="KW-1133">Transmembrane helix</keyword>
<evidence type="ECO:0000256" key="7">
    <source>
        <dbReference type="PROSITE-ProRule" id="PRU10141"/>
    </source>
</evidence>
<evidence type="ECO:0000256" key="4">
    <source>
        <dbReference type="ARBA" id="ARBA00022741"/>
    </source>
</evidence>
<dbReference type="InterPro" id="IPR036365">
    <property type="entry name" value="PGBD-like_sf"/>
</dbReference>
<feature type="domain" description="Protein kinase" evidence="10">
    <location>
        <begin position="15"/>
        <end position="271"/>
    </location>
</feature>
<dbReference type="AlphaFoldDB" id="A0A8J3MQI2"/>
<dbReference type="Proteomes" id="UP000612362">
    <property type="component" value="Unassembled WGS sequence"/>
</dbReference>
<keyword evidence="9" id="KW-0812">Transmembrane</keyword>
<dbReference type="SUPFAM" id="SSF47090">
    <property type="entry name" value="PGBD-like"/>
    <property type="match status" value="1"/>
</dbReference>
<dbReference type="PANTHER" id="PTHR43671:SF13">
    <property type="entry name" value="SERINE_THREONINE-PROTEIN KINASE NEK2"/>
    <property type="match status" value="1"/>
</dbReference>
<evidence type="ECO:0000256" key="3">
    <source>
        <dbReference type="ARBA" id="ARBA00022679"/>
    </source>
</evidence>
<dbReference type="InterPro" id="IPR017441">
    <property type="entry name" value="Protein_kinase_ATP_BS"/>
</dbReference>
<evidence type="ECO:0000256" key="8">
    <source>
        <dbReference type="SAM" id="MobiDB-lite"/>
    </source>
</evidence>
<dbReference type="InterPro" id="IPR050660">
    <property type="entry name" value="NEK_Ser/Thr_kinase"/>
</dbReference>
<evidence type="ECO:0000256" key="1">
    <source>
        <dbReference type="ARBA" id="ARBA00010886"/>
    </source>
</evidence>
<keyword evidence="6 7" id="KW-0067">ATP-binding</keyword>
<dbReference type="EC" id="2.7.11.1" evidence="2"/>
<accession>A0A8J3MQI2</accession>
<dbReference type="InterPro" id="IPR011009">
    <property type="entry name" value="Kinase-like_dom_sf"/>
</dbReference>
<dbReference type="CDD" id="cd14014">
    <property type="entry name" value="STKc_PknB_like"/>
    <property type="match status" value="1"/>
</dbReference>
<dbReference type="Gene3D" id="1.10.510.10">
    <property type="entry name" value="Transferase(Phosphotransferase) domain 1"/>
    <property type="match status" value="1"/>
</dbReference>
<organism evidence="11 12">
    <name type="scientific">Ktedonospora formicarum</name>
    <dbReference type="NCBI Taxonomy" id="2778364"/>
    <lineage>
        <taxon>Bacteria</taxon>
        <taxon>Bacillati</taxon>
        <taxon>Chloroflexota</taxon>
        <taxon>Ktedonobacteria</taxon>
        <taxon>Ktedonobacterales</taxon>
        <taxon>Ktedonobacteraceae</taxon>
        <taxon>Ktedonospora</taxon>
    </lineage>
</organism>
<dbReference type="GO" id="GO:0004674">
    <property type="term" value="F:protein serine/threonine kinase activity"/>
    <property type="evidence" value="ECO:0007669"/>
    <property type="project" value="UniProtKB-EC"/>
</dbReference>
<evidence type="ECO:0000256" key="6">
    <source>
        <dbReference type="ARBA" id="ARBA00022840"/>
    </source>
</evidence>
<gene>
    <name evidence="11" type="ORF">KSX_07910</name>
</gene>
<comment type="similarity">
    <text evidence="1">Belongs to the protein kinase superfamily. NEK Ser/Thr protein kinase family. NIMA subfamily.</text>
</comment>
<evidence type="ECO:0000256" key="5">
    <source>
        <dbReference type="ARBA" id="ARBA00022777"/>
    </source>
</evidence>
<reference evidence="11" key="1">
    <citation type="submission" date="2020-10" db="EMBL/GenBank/DDBJ databases">
        <title>Taxonomic study of unclassified bacteria belonging to the class Ktedonobacteria.</title>
        <authorList>
            <person name="Yabe S."/>
            <person name="Wang C.M."/>
            <person name="Zheng Y."/>
            <person name="Sakai Y."/>
            <person name="Cavaletti L."/>
            <person name="Monciardini P."/>
            <person name="Donadio S."/>
        </authorList>
    </citation>
    <scope>NUCLEOTIDE SEQUENCE</scope>
    <source>
        <strain evidence="11">SOSP1-1</strain>
    </source>
</reference>
<evidence type="ECO:0000256" key="2">
    <source>
        <dbReference type="ARBA" id="ARBA00012513"/>
    </source>
</evidence>
<dbReference type="InterPro" id="IPR000719">
    <property type="entry name" value="Prot_kinase_dom"/>
</dbReference>
<dbReference type="InterPro" id="IPR002477">
    <property type="entry name" value="Peptidoglycan-bd-like"/>
</dbReference>
<keyword evidence="9" id="KW-0472">Membrane</keyword>
<dbReference type="PANTHER" id="PTHR43671">
    <property type="entry name" value="SERINE/THREONINE-PROTEIN KINASE NEK"/>
    <property type="match status" value="1"/>
</dbReference>
<feature type="compositionally biased region" description="Pro residues" evidence="8">
    <location>
        <begin position="451"/>
        <end position="476"/>
    </location>
</feature>
<name>A0A8J3MQI2_9CHLR</name>
<evidence type="ECO:0000259" key="10">
    <source>
        <dbReference type="PROSITE" id="PS50011"/>
    </source>
</evidence>
<comment type="caution">
    <text evidence="11">The sequence shown here is derived from an EMBL/GenBank/DDBJ whole genome shotgun (WGS) entry which is preliminary data.</text>
</comment>
<protein>
    <recommendedName>
        <fullName evidence="2">non-specific serine/threonine protein kinase</fullName>
        <ecNumber evidence="2">2.7.11.1</ecNumber>
    </recommendedName>
</protein>
<dbReference type="Gene3D" id="1.10.101.10">
    <property type="entry name" value="PGBD-like superfamily/PGBD"/>
    <property type="match status" value="1"/>
</dbReference>
<keyword evidence="4 7" id="KW-0547">Nucleotide-binding</keyword>
<keyword evidence="12" id="KW-1185">Reference proteome</keyword>
<evidence type="ECO:0000313" key="11">
    <source>
        <dbReference type="EMBL" id="GHO42628.1"/>
    </source>
</evidence>
<dbReference type="PROSITE" id="PS50011">
    <property type="entry name" value="PROTEIN_KINASE_DOM"/>
    <property type="match status" value="1"/>
</dbReference>
<dbReference type="SUPFAM" id="SSF56112">
    <property type="entry name" value="Protein kinase-like (PK-like)"/>
    <property type="match status" value="1"/>
</dbReference>
<sequence length="548" mass="60454">MTKHQDLLNQQYGDYRLIRWIGGGRYGDVYLGQHVQHQTQAAVKVFNVYLTQAQDRQRFLSEVHSRQLEHPHIAALLDAGVGESSLPFLVMEYAARGSFRKRHTRGLQVPLLDILKHLVPIASALQYAHDLQLVHGNLRPENLLLNNNGMVLLSDFSIPSIGSKFNSDSTLSDLERVIPYTAPEQSLGEPGFASDQYALAVIIYELLCGRCPFPGMVTVPATQEELIPPSLREQVPDLSLEVEQVILRALASDPDQRFRGVQEFATALKAVSYPEQTPTAPMPTIALMTKIFPDEEELATLSASREIFPLPADDIFKIPEQEIPEPTDIFPVEEEAARPIYALVPSQAAPPALTTLSQTSIMVQAPRGQRKQFLAIGTVALVLLIIASSMFFVRSVQRVKVSVIPTAVQQGQPEDKPTSIARIHSRSDSSSVKTATPTAKPTTRPVMQPTPTSPPRPTPVPTQKPKPTPTPKPVCPPQVQNGSTGSWVKVLQQELNARGMKDQDGKVLDVDGEFGSRTEYAVKRWQTLQHIEVDGQVGPITWHTLGNC</sequence>
<feature type="region of interest" description="Disordered" evidence="8">
    <location>
        <begin position="408"/>
        <end position="484"/>
    </location>
</feature>
<evidence type="ECO:0000256" key="9">
    <source>
        <dbReference type="SAM" id="Phobius"/>
    </source>
</evidence>
<keyword evidence="3" id="KW-0808">Transferase</keyword>
<dbReference type="InterPro" id="IPR036366">
    <property type="entry name" value="PGBDSf"/>
</dbReference>
<dbReference type="RefSeq" id="WP_220192151.1">
    <property type="nucleotide sequence ID" value="NZ_BNJF01000001.1"/>
</dbReference>
<proteinExistence type="inferred from homology"/>
<dbReference type="PROSITE" id="PS00107">
    <property type="entry name" value="PROTEIN_KINASE_ATP"/>
    <property type="match status" value="1"/>
</dbReference>
<dbReference type="Pfam" id="PF01471">
    <property type="entry name" value="PG_binding_1"/>
    <property type="match status" value="1"/>
</dbReference>
<dbReference type="EMBL" id="BNJF01000001">
    <property type="protein sequence ID" value="GHO42628.1"/>
    <property type="molecule type" value="Genomic_DNA"/>
</dbReference>
<dbReference type="Pfam" id="PF00069">
    <property type="entry name" value="Pkinase"/>
    <property type="match status" value="1"/>
</dbReference>